<organism evidence="1 2">
    <name type="scientific">Nephila pilipes</name>
    <name type="common">Giant wood spider</name>
    <name type="synonym">Nephila maculata</name>
    <dbReference type="NCBI Taxonomy" id="299642"/>
    <lineage>
        <taxon>Eukaryota</taxon>
        <taxon>Metazoa</taxon>
        <taxon>Ecdysozoa</taxon>
        <taxon>Arthropoda</taxon>
        <taxon>Chelicerata</taxon>
        <taxon>Arachnida</taxon>
        <taxon>Araneae</taxon>
        <taxon>Araneomorphae</taxon>
        <taxon>Entelegynae</taxon>
        <taxon>Araneoidea</taxon>
        <taxon>Nephilidae</taxon>
        <taxon>Nephila</taxon>
    </lineage>
</organism>
<dbReference type="AlphaFoldDB" id="A0A8X6QBH3"/>
<dbReference type="EMBL" id="BMAW01078173">
    <property type="protein sequence ID" value="GFU09901.1"/>
    <property type="molecule type" value="Genomic_DNA"/>
</dbReference>
<keyword evidence="2" id="KW-1185">Reference proteome</keyword>
<evidence type="ECO:0000313" key="2">
    <source>
        <dbReference type="Proteomes" id="UP000887013"/>
    </source>
</evidence>
<protein>
    <submittedName>
        <fullName evidence="1">Uncharacterized protein</fullName>
    </submittedName>
</protein>
<reference evidence="1" key="1">
    <citation type="submission" date="2020-08" db="EMBL/GenBank/DDBJ databases">
        <title>Multicomponent nature underlies the extraordinary mechanical properties of spider dragline silk.</title>
        <authorList>
            <person name="Kono N."/>
            <person name="Nakamura H."/>
            <person name="Mori M."/>
            <person name="Yoshida Y."/>
            <person name="Ohtoshi R."/>
            <person name="Malay A.D."/>
            <person name="Moran D.A.P."/>
            <person name="Tomita M."/>
            <person name="Numata K."/>
            <person name="Arakawa K."/>
        </authorList>
    </citation>
    <scope>NUCLEOTIDE SEQUENCE</scope>
</reference>
<proteinExistence type="predicted"/>
<dbReference type="Proteomes" id="UP000887013">
    <property type="component" value="Unassembled WGS sequence"/>
</dbReference>
<accession>A0A8X6QBH3</accession>
<gene>
    <name evidence="1" type="ORF">NPIL_551741</name>
</gene>
<comment type="caution">
    <text evidence="1">The sequence shown here is derived from an EMBL/GenBank/DDBJ whole genome shotgun (WGS) entry which is preliminary data.</text>
</comment>
<sequence length="118" mass="14248">MKKIFQLKSFGALFPQVKPEDAILSECYNLRRINWLLRIATKLPPERDKFSRLVQVKSENFELLKLVQRLIRWKCRHIRLKSIQCRRQGKHLKLLPSTGRKQNYRFRYGTEVIVPERI</sequence>
<name>A0A8X6QBH3_NEPPI</name>
<evidence type="ECO:0000313" key="1">
    <source>
        <dbReference type="EMBL" id="GFU09901.1"/>
    </source>
</evidence>